<organism evidence="2 3">
    <name type="scientific">Cytobacillus dafuensis</name>
    <name type="common">Bacillus dafuensis</name>
    <dbReference type="NCBI Taxonomy" id="1742359"/>
    <lineage>
        <taxon>Bacteria</taxon>
        <taxon>Bacillati</taxon>
        <taxon>Bacillota</taxon>
        <taxon>Bacilli</taxon>
        <taxon>Bacillales</taxon>
        <taxon>Bacillaceae</taxon>
        <taxon>Cytobacillus</taxon>
    </lineage>
</organism>
<feature type="chain" id="PRO_5039166867" description="Lipoprotein" evidence="1">
    <location>
        <begin position="20"/>
        <end position="119"/>
    </location>
</feature>
<gene>
    <name evidence="2" type="ORF">FSZ17_01510</name>
</gene>
<name>A0A5B8ZAS6_CYTDA</name>
<dbReference type="STRING" id="1742359.GCA_001439625_00180"/>
<sequence length="119" mass="13326">MKKCLITAIICVFFILVLSGCNNSSSENSSADWSASFVVWDGYIYHLTDEYVDEIDGEIGVVTKYSDKEGTYSGNFSNVYEKGTKYFAIKGINTEEAIAIQEEGGKYRKVIREGKYGEK</sequence>
<evidence type="ECO:0000313" key="2">
    <source>
        <dbReference type="EMBL" id="QED49967.1"/>
    </source>
</evidence>
<keyword evidence="3" id="KW-1185">Reference proteome</keyword>
<evidence type="ECO:0008006" key="4">
    <source>
        <dbReference type="Google" id="ProtNLM"/>
    </source>
</evidence>
<reference evidence="3" key="1">
    <citation type="submission" date="2019-08" db="EMBL/GenBank/DDBJ databases">
        <authorList>
            <person name="Zheng X."/>
        </authorList>
    </citation>
    <scope>NUCLEOTIDE SEQUENCE [LARGE SCALE GENOMIC DNA]</scope>
    <source>
        <strain evidence="3">FJAT-25496</strain>
    </source>
</reference>
<dbReference type="KEGG" id="bda:FSZ17_01510"/>
<feature type="signal peptide" evidence="1">
    <location>
        <begin position="1"/>
        <end position="19"/>
    </location>
</feature>
<evidence type="ECO:0000313" key="3">
    <source>
        <dbReference type="Proteomes" id="UP000321555"/>
    </source>
</evidence>
<protein>
    <recommendedName>
        <fullName evidence="4">Lipoprotein</fullName>
    </recommendedName>
</protein>
<dbReference type="EMBL" id="CP042593">
    <property type="protein sequence ID" value="QED49967.1"/>
    <property type="molecule type" value="Genomic_DNA"/>
</dbReference>
<evidence type="ECO:0000256" key="1">
    <source>
        <dbReference type="SAM" id="SignalP"/>
    </source>
</evidence>
<dbReference type="OrthoDB" id="2357153at2"/>
<proteinExistence type="predicted"/>
<accession>A0A5B8ZAS6</accession>
<dbReference type="AlphaFoldDB" id="A0A5B8ZAS6"/>
<dbReference type="Proteomes" id="UP000321555">
    <property type="component" value="Chromosome"/>
</dbReference>
<keyword evidence="1" id="KW-0732">Signal</keyword>
<dbReference type="PROSITE" id="PS51257">
    <property type="entry name" value="PROKAR_LIPOPROTEIN"/>
    <property type="match status" value="1"/>
</dbReference>